<name>A0A6L3ZAS6_BRUAN</name>
<evidence type="ECO:0000313" key="2">
    <source>
        <dbReference type="Proteomes" id="UP000481876"/>
    </source>
</evidence>
<dbReference type="GO" id="GO:0032259">
    <property type="term" value="P:methylation"/>
    <property type="evidence" value="ECO:0007669"/>
    <property type="project" value="UniProtKB-KW"/>
</dbReference>
<reference evidence="1 2" key="1">
    <citation type="submission" date="2019-09" db="EMBL/GenBank/DDBJ databases">
        <title>Taxonomic organization of the family Brucellaceae based on a phylogenomic approach.</title>
        <authorList>
            <person name="Leclercq S."/>
            <person name="Cloeckaert A."/>
            <person name="Zygmunt M.S."/>
        </authorList>
    </citation>
    <scope>NUCLEOTIDE SEQUENCE [LARGE SCALE GENOMIC DNA]</scope>
    <source>
        <strain evidence="1 2">LMG 3313</strain>
    </source>
</reference>
<dbReference type="RefSeq" id="WP_151663301.1">
    <property type="nucleotide sequence ID" value="NZ_CP103346.1"/>
</dbReference>
<dbReference type="SUPFAM" id="SSF53335">
    <property type="entry name" value="S-adenosyl-L-methionine-dependent methyltransferases"/>
    <property type="match status" value="1"/>
</dbReference>
<dbReference type="EMBL" id="WBWS01000005">
    <property type="protein sequence ID" value="KAB2772448.1"/>
    <property type="molecule type" value="Genomic_DNA"/>
</dbReference>
<keyword evidence="1" id="KW-0808">Transferase</keyword>
<dbReference type="Gene3D" id="3.40.50.150">
    <property type="entry name" value="Vaccinia Virus protein VP39"/>
    <property type="match status" value="1"/>
</dbReference>
<protein>
    <submittedName>
        <fullName evidence="1">Class I SAM-dependent methyltransferase</fullName>
    </submittedName>
</protein>
<accession>A0A6L3ZAS6</accession>
<keyword evidence="1" id="KW-0489">Methyltransferase</keyword>
<sequence length="307" mass="34990">MLKPENVRFLRGNSIRPAEMSGLEIGPHNQPMVSKDEGDILYMDFMSRDEHIKSAPNVPYIEEIPETDIIIKDNNYISYIGDRRFDYIIANHVGEHAPDFIGFLNMLSSMLNANGIVFLALPDKKFTFDKFRQNTTLSHVVSDYLCGPQTSIKEHMLEDLLFYDRSFVGAPQDLESRLSKHAIERKLNTVPHYGLHCHVFQSETIVDSLLVPLTHTGFIDLDVLEFYEARPERGGEMILLLVKREATHFLQPEKFLVNQFSLKDDQCNATEPVEQVAYANAKTLSVASAKAILNKIYSKFFGDRNCA</sequence>
<dbReference type="InterPro" id="IPR029063">
    <property type="entry name" value="SAM-dependent_MTases_sf"/>
</dbReference>
<dbReference type="Pfam" id="PF13489">
    <property type="entry name" value="Methyltransf_23"/>
    <property type="match status" value="1"/>
</dbReference>
<dbReference type="GO" id="GO:0008168">
    <property type="term" value="F:methyltransferase activity"/>
    <property type="evidence" value="ECO:0007669"/>
    <property type="project" value="UniProtKB-KW"/>
</dbReference>
<gene>
    <name evidence="1" type="ORF">F9L04_06920</name>
</gene>
<dbReference type="Proteomes" id="UP000481876">
    <property type="component" value="Unassembled WGS sequence"/>
</dbReference>
<evidence type="ECO:0000313" key="1">
    <source>
        <dbReference type="EMBL" id="KAB2772448.1"/>
    </source>
</evidence>
<organism evidence="1 2">
    <name type="scientific">Brucella anthropi</name>
    <name type="common">Ochrobactrum anthropi</name>
    <dbReference type="NCBI Taxonomy" id="529"/>
    <lineage>
        <taxon>Bacteria</taxon>
        <taxon>Pseudomonadati</taxon>
        <taxon>Pseudomonadota</taxon>
        <taxon>Alphaproteobacteria</taxon>
        <taxon>Hyphomicrobiales</taxon>
        <taxon>Brucellaceae</taxon>
        <taxon>Brucella/Ochrobactrum group</taxon>
        <taxon>Brucella</taxon>
    </lineage>
</organism>
<dbReference type="AlphaFoldDB" id="A0A6L3ZAS6"/>
<proteinExistence type="predicted"/>
<comment type="caution">
    <text evidence="1">The sequence shown here is derived from an EMBL/GenBank/DDBJ whole genome shotgun (WGS) entry which is preliminary data.</text>
</comment>